<dbReference type="EMBL" id="CM008050">
    <property type="protein sequence ID" value="PVH39480.1"/>
    <property type="molecule type" value="Genomic_DNA"/>
</dbReference>
<proteinExistence type="predicted"/>
<dbReference type="Proteomes" id="UP000243499">
    <property type="component" value="Chromosome 5"/>
</dbReference>
<evidence type="ECO:0000313" key="2">
    <source>
        <dbReference type="EMBL" id="PVH39480.1"/>
    </source>
</evidence>
<dbReference type="AlphaFoldDB" id="A0A2T8IP84"/>
<protein>
    <submittedName>
        <fullName evidence="2">Uncharacterized protein</fullName>
    </submittedName>
</protein>
<dbReference type="Gramene" id="PVH39480">
    <property type="protein sequence ID" value="PVH39480"/>
    <property type="gene ID" value="PAHAL_5G512500"/>
</dbReference>
<reference evidence="2" key="1">
    <citation type="submission" date="2018-04" db="EMBL/GenBank/DDBJ databases">
        <title>WGS assembly of Panicum hallii.</title>
        <authorList>
            <person name="Lovell J."/>
            <person name="Jenkins J."/>
            <person name="Lowry D."/>
            <person name="Mamidi S."/>
            <person name="Sreedasyam A."/>
            <person name="Weng X."/>
            <person name="Barry K."/>
            <person name="Bonette J."/>
            <person name="Campitelli B."/>
            <person name="Daum C."/>
            <person name="Gordon S."/>
            <person name="Gould B."/>
            <person name="Lipzen A."/>
            <person name="Macqueen A."/>
            <person name="Palacio-Mejia J."/>
            <person name="Plott C."/>
            <person name="Shakirov E."/>
            <person name="Shu S."/>
            <person name="Yoshinaga Y."/>
            <person name="Zane M."/>
            <person name="Rokhsar D."/>
            <person name="Grimwood J."/>
            <person name="Schmutz J."/>
            <person name="Juenger T."/>
        </authorList>
    </citation>
    <scope>NUCLEOTIDE SEQUENCE [LARGE SCALE GENOMIC DNA]</scope>
    <source>
        <strain evidence="2">FIL2</strain>
    </source>
</reference>
<gene>
    <name evidence="2" type="ORF">PAHAL_5G512500</name>
</gene>
<organism evidence="2">
    <name type="scientific">Panicum hallii</name>
    <dbReference type="NCBI Taxonomy" id="206008"/>
    <lineage>
        <taxon>Eukaryota</taxon>
        <taxon>Viridiplantae</taxon>
        <taxon>Streptophyta</taxon>
        <taxon>Embryophyta</taxon>
        <taxon>Tracheophyta</taxon>
        <taxon>Spermatophyta</taxon>
        <taxon>Magnoliopsida</taxon>
        <taxon>Liliopsida</taxon>
        <taxon>Poales</taxon>
        <taxon>Poaceae</taxon>
        <taxon>PACMAD clade</taxon>
        <taxon>Panicoideae</taxon>
        <taxon>Panicodae</taxon>
        <taxon>Paniceae</taxon>
        <taxon>Panicinae</taxon>
        <taxon>Panicum</taxon>
        <taxon>Panicum sect. Panicum</taxon>
    </lineage>
</organism>
<feature type="compositionally biased region" description="Low complexity" evidence="1">
    <location>
        <begin position="34"/>
        <end position="52"/>
    </location>
</feature>
<feature type="region of interest" description="Disordered" evidence="1">
    <location>
        <begin position="1"/>
        <end position="52"/>
    </location>
</feature>
<accession>A0A2T8IP84</accession>
<sequence length="52" mass="5711">MYGQAGHGRLPSRWPEHMEISISRRPDDGRDLEPAACAAPSRRPASLPDGEL</sequence>
<evidence type="ECO:0000256" key="1">
    <source>
        <dbReference type="SAM" id="MobiDB-lite"/>
    </source>
</evidence>
<feature type="compositionally biased region" description="Basic and acidic residues" evidence="1">
    <location>
        <begin position="14"/>
        <end position="33"/>
    </location>
</feature>
<name>A0A2T8IP84_9POAL</name>